<name>A0A7J6Y6R9_TRYCR</name>
<feature type="chain" id="PRO_5029801971" evidence="3">
    <location>
        <begin position="19"/>
        <end position="846"/>
    </location>
</feature>
<evidence type="ECO:0000256" key="3">
    <source>
        <dbReference type="SAM" id="SignalP"/>
    </source>
</evidence>
<dbReference type="VEuPathDB" id="TriTrypDB:BCY84_02020"/>
<feature type="compositionally biased region" description="Basic and acidic residues" evidence="2">
    <location>
        <begin position="746"/>
        <end position="760"/>
    </location>
</feature>
<evidence type="ECO:0000313" key="4">
    <source>
        <dbReference type="EMBL" id="KAF5222253.1"/>
    </source>
</evidence>
<proteinExistence type="predicted"/>
<dbReference type="EMBL" id="JABDHM010000029">
    <property type="protein sequence ID" value="KAF5222253.1"/>
    <property type="molecule type" value="Genomic_DNA"/>
</dbReference>
<feature type="coiled-coil region" evidence="1">
    <location>
        <begin position="247"/>
        <end position="339"/>
    </location>
</feature>
<sequence length="846" mass="95834">MHFTFIHVCFVFLSICSSDVKLLKDIEHEALQLCVRVCQSSDVAGRGNGERRGMAGVMGKVTLNFFYFLPVQKKTFFPLFFFPLTHPPSLLSVYITRRRKEEGKRRRSMQPIGVRRIRSSSTDHRRSSSDAGVGGGIAGGTAAGNSTQQRRTYDVDMTSLEKHRRLFAMERELQRWKEKAEVSTRDAKLREQELFRVKSEHAAVRQRQEHIIRDLLEKQKGFAEEMQKSRHEMELLRKDAAADNSALVAAQEAQLQLQRELEASQSREAEATGELSVVVEKLAKADTYIRTLSDEAVAYQLEIQRLQEQLDAAGEELQKKNKEREAEDKLRTSEELARRRKVTRNLWTELVNAALECADNCDSVSRECDEFIDVIKEEQQRVGQRQNIVRDGGSEKFMVTMPAAKTHPQAHVTFVSCKPTGEELERLLQVSLSSQQPGERDGDNMDDAVIWEGTTRVIARLLRGMQLALRETRDDVLVAGRAYAELCRAGRSMAEDLAELQAACAKERSTVVALEERLEHTQETLRIEKERADGLQASLDETADIMAEAAALAEERTSRMEKLLRENNALEEALQTQRKSLRERDDAIAAVELKLRTLQDTMRREKNEWYSMHEELHRTKLAVKTTLEERDTARSQLHELEQNIQALKEESQQCDVNCRYLRKCVEELQGQLAQVKKDRDLLRETKDSVEVERRRLLTQIDCLKRSGNTAACVTDAAPASRGNGVGEIYSSVLFSPTVQRWKVPHGGKDMEASGEDRHDAGPLLQSSERKEPMDKVRWWEAKLQAITSSMSSTTPLVATPSACRKDEKSGLTDNLQLLETNSATLASLAYGNSPPSQKLKDNSVPI</sequence>
<keyword evidence="1" id="KW-0175">Coiled coil</keyword>
<gene>
    <name evidence="4" type="ORF">ECC02_004768</name>
</gene>
<evidence type="ECO:0000313" key="5">
    <source>
        <dbReference type="Proteomes" id="UP000583944"/>
    </source>
</evidence>
<dbReference type="Proteomes" id="UP000583944">
    <property type="component" value="Unassembled WGS sequence"/>
</dbReference>
<feature type="region of interest" description="Disordered" evidence="2">
    <location>
        <begin position="116"/>
        <end position="152"/>
    </location>
</feature>
<comment type="caution">
    <text evidence="4">The sequence shown here is derived from an EMBL/GenBank/DDBJ whole genome shotgun (WGS) entry which is preliminary data.</text>
</comment>
<feature type="coiled-coil region" evidence="1">
    <location>
        <begin position="497"/>
        <end position="692"/>
    </location>
</feature>
<reference evidence="4 5" key="1">
    <citation type="journal article" date="2019" name="Genome Biol. Evol.">
        <title>Nanopore Sequencing Significantly Improves Genome Assembly of the Protozoan Parasite Trypanosoma cruzi.</title>
        <authorList>
            <person name="Diaz-Viraque F."/>
            <person name="Pita S."/>
            <person name="Greif G."/>
            <person name="de Souza R.C.M."/>
            <person name="Iraola G."/>
            <person name="Robello C."/>
        </authorList>
    </citation>
    <scope>NUCLEOTIDE SEQUENCE [LARGE SCALE GENOMIC DNA]</scope>
    <source>
        <strain evidence="4 5">Berenice</strain>
    </source>
</reference>
<feature type="signal peptide" evidence="3">
    <location>
        <begin position="1"/>
        <end position="18"/>
    </location>
</feature>
<feature type="region of interest" description="Disordered" evidence="2">
    <location>
        <begin position="743"/>
        <end position="771"/>
    </location>
</feature>
<organism evidence="4 5">
    <name type="scientific">Trypanosoma cruzi</name>
    <dbReference type="NCBI Taxonomy" id="5693"/>
    <lineage>
        <taxon>Eukaryota</taxon>
        <taxon>Discoba</taxon>
        <taxon>Euglenozoa</taxon>
        <taxon>Kinetoplastea</taxon>
        <taxon>Metakinetoplastina</taxon>
        <taxon>Trypanosomatida</taxon>
        <taxon>Trypanosomatidae</taxon>
        <taxon>Trypanosoma</taxon>
        <taxon>Schizotrypanum</taxon>
    </lineage>
</organism>
<evidence type="ECO:0000256" key="1">
    <source>
        <dbReference type="SAM" id="Coils"/>
    </source>
</evidence>
<dbReference type="VEuPathDB" id="TriTrypDB:ECC02_004768"/>
<accession>A0A7J6Y6R9</accession>
<evidence type="ECO:0000256" key="2">
    <source>
        <dbReference type="SAM" id="MobiDB-lite"/>
    </source>
</evidence>
<protein>
    <submittedName>
        <fullName evidence="4">Uncharacterized protein</fullName>
    </submittedName>
</protein>
<keyword evidence="3" id="KW-0732">Signal</keyword>
<dbReference type="AlphaFoldDB" id="A0A7J6Y6R9"/>
<feature type="compositionally biased region" description="Gly residues" evidence="2">
    <location>
        <begin position="132"/>
        <end position="142"/>
    </location>
</feature>